<dbReference type="STRING" id="926569.ANT_07820"/>
<feature type="transmembrane region" description="Helical" evidence="1">
    <location>
        <begin position="297"/>
        <end position="318"/>
    </location>
</feature>
<dbReference type="Proteomes" id="UP000008922">
    <property type="component" value="Chromosome"/>
</dbReference>
<feature type="transmembrane region" description="Helical" evidence="1">
    <location>
        <begin position="68"/>
        <end position="84"/>
    </location>
</feature>
<keyword evidence="1" id="KW-0472">Membrane</keyword>
<keyword evidence="1" id="KW-0812">Transmembrane</keyword>
<reference evidence="2 3" key="1">
    <citation type="submission" date="2010-12" db="EMBL/GenBank/DDBJ databases">
        <title>Whole genome sequence of Anaerolinea thermophila UNI-1.</title>
        <authorList>
            <person name="Narita-Yamada S."/>
            <person name="Kishi E."/>
            <person name="Watanabe Y."/>
            <person name="Takasaki K."/>
            <person name="Ankai A."/>
            <person name="Oguchi A."/>
            <person name="Fukui S."/>
            <person name="Takahashi M."/>
            <person name="Yashiro I."/>
            <person name="Hosoyama A."/>
            <person name="Sekiguchi Y."/>
            <person name="Hanada S."/>
            <person name="Fujita N."/>
        </authorList>
    </citation>
    <scope>NUCLEOTIDE SEQUENCE [LARGE SCALE GENOMIC DNA]</scope>
    <source>
        <strain evidence="3">DSM 14523 / JCM 11388 / NBRC 100420 / UNI-1</strain>
    </source>
</reference>
<proteinExistence type="predicted"/>
<dbReference type="RefSeq" id="WP_013559209.1">
    <property type="nucleotide sequence ID" value="NC_014960.1"/>
</dbReference>
<evidence type="ECO:0000313" key="3">
    <source>
        <dbReference type="Proteomes" id="UP000008922"/>
    </source>
</evidence>
<feature type="transmembrane region" description="Helical" evidence="1">
    <location>
        <begin position="149"/>
        <end position="168"/>
    </location>
</feature>
<sequence length="359" mass="41677">MPVSIPKLSQWTIFSGKWKVFWLILLLVPYLLYLSFVVMKGQGPIDYETFMDIGNRFLQGVEVYGENSYYPLPYVMIFAFFAALPRPISQILWHLLPVIVSLLISGWNPLILLYAPLFSHFTGGQTALFGLLGLWGYRKTPDPSQAKGGVWLALTFLKPQLAIFPFGYALWTWWKEWQSSRKIPRQAWAWLIAFVAIYLPSFFVTPDWPLRWLENPRPLAERAMSGFLPRTLLYFISWKTIFYWLVWGILAGMLFWLIWRLNGKRISLDLLVLWGFVISPLVHDYDLIQLIPLLEPLLVLLSALLASIPGLLTIILAYEVDKAWYTFTFIAPIILAGWLLYQNKFLRLRKSSPHGEAVR</sequence>
<organism evidence="2 3">
    <name type="scientific">Anaerolinea thermophila (strain DSM 14523 / JCM 11388 / NBRC 100420 / UNI-1)</name>
    <dbReference type="NCBI Taxonomy" id="926569"/>
    <lineage>
        <taxon>Bacteria</taxon>
        <taxon>Bacillati</taxon>
        <taxon>Chloroflexota</taxon>
        <taxon>Anaerolineae</taxon>
        <taxon>Anaerolineales</taxon>
        <taxon>Anaerolineaceae</taxon>
        <taxon>Anaerolinea</taxon>
    </lineage>
</organism>
<evidence type="ECO:0000313" key="2">
    <source>
        <dbReference type="EMBL" id="BAJ62816.1"/>
    </source>
</evidence>
<feature type="transmembrane region" description="Helical" evidence="1">
    <location>
        <begin position="188"/>
        <end position="210"/>
    </location>
</feature>
<dbReference type="HOGENOM" id="CLU_770835_0_0_0"/>
<feature type="transmembrane region" description="Helical" evidence="1">
    <location>
        <begin position="231"/>
        <end position="259"/>
    </location>
</feature>
<evidence type="ECO:0000256" key="1">
    <source>
        <dbReference type="SAM" id="Phobius"/>
    </source>
</evidence>
<dbReference type="InParanoid" id="E8N2L0"/>
<name>E8N2L0_ANATU</name>
<evidence type="ECO:0008006" key="4">
    <source>
        <dbReference type="Google" id="ProtNLM"/>
    </source>
</evidence>
<feature type="transmembrane region" description="Helical" evidence="1">
    <location>
        <begin position="91"/>
        <end position="111"/>
    </location>
</feature>
<protein>
    <recommendedName>
        <fullName evidence="4">DUF2029 domain-containing protein</fullName>
    </recommendedName>
</protein>
<gene>
    <name evidence="2" type="ordered locus">ANT_07820</name>
</gene>
<keyword evidence="1" id="KW-1133">Transmembrane helix</keyword>
<feature type="transmembrane region" description="Helical" evidence="1">
    <location>
        <begin position="20"/>
        <end position="39"/>
    </location>
</feature>
<dbReference type="KEGG" id="atm:ANT_07820"/>
<dbReference type="EMBL" id="AP012029">
    <property type="protein sequence ID" value="BAJ62816.1"/>
    <property type="molecule type" value="Genomic_DNA"/>
</dbReference>
<feature type="transmembrane region" description="Helical" evidence="1">
    <location>
        <begin position="324"/>
        <end position="341"/>
    </location>
</feature>
<accession>E8N2L0</accession>
<keyword evidence="3" id="KW-1185">Reference proteome</keyword>
<dbReference type="AlphaFoldDB" id="E8N2L0"/>
<dbReference type="OrthoDB" id="157191at2"/>